<keyword evidence="6" id="KW-1185">Reference proteome</keyword>
<dbReference type="GO" id="GO:0015074">
    <property type="term" value="P:DNA integration"/>
    <property type="evidence" value="ECO:0007669"/>
    <property type="project" value="UniProtKB-KW"/>
</dbReference>
<name>A0A225VRB3_9STRA</name>
<feature type="domain" description="Reverse transcriptase" evidence="4">
    <location>
        <begin position="656"/>
        <end position="862"/>
    </location>
</feature>
<keyword evidence="5" id="KW-0695">RNA-directed DNA polymerase</keyword>
<dbReference type="PANTHER" id="PTHR33064:SF37">
    <property type="entry name" value="RIBONUCLEASE H"/>
    <property type="match status" value="1"/>
</dbReference>
<proteinExistence type="predicted"/>
<dbReference type="PANTHER" id="PTHR33064">
    <property type="entry name" value="POL PROTEIN"/>
    <property type="match status" value="1"/>
</dbReference>
<keyword evidence="2" id="KW-0229">DNA integration</keyword>
<dbReference type="GO" id="GO:0006508">
    <property type="term" value="P:proteolysis"/>
    <property type="evidence" value="ECO:0007669"/>
    <property type="project" value="InterPro"/>
</dbReference>
<dbReference type="GO" id="GO:0004190">
    <property type="term" value="F:aspartic-type endopeptidase activity"/>
    <property type="evidence" value="ECO:0007669"/>
    <property type="project" value="InterPro"/>
</dbReference>
<gene>
    <name evidence="5" type="ORF">PHMEG_00019445</name>
</gene>
<dbReference type="PROSITE" id="PS50878">
    <property type="entry name" value="RT_POL"/>
    <property type="match status" value="1"/>
</dbReference>
<evidence type="ECO:0000256" key="3">
    <source>
        <dbReference type="SAM" id="MobiDB-lite"/>
    </source>
</evidence>
<feature type="compositionally biased region" description="Basic and acidic residues" evidence="3">
    <location>
        <begin position="529"/>
        <end position="548"/>
    </location>
</feature>
<evidence type="ECO:0000259" key="4">
    <source>
        <dbReference type="PROSITE" id="PS50878"/>
    </source>
</evidence>
<protein>
    <submittedName>
        <fullName evidence="5">Reverse transcriptase</fullName>
    </submittedName>
</protein>
<feature type="region of interest" description="Disordered" evidence="3">
    <location>
        <begin position="941"/>
        <end position="992"/>
    </location>
</feature>
<dbReference type="Proteomes" id="UP000198211">
    <property type="component" value="Unassembled WGS sequence"/>
</dbReference>
<dbReference type="Gene3D" id="3.30.70.270">
    <property type="match status" value="2"/>
</dbReference>
<dbReference type="InterPro" id="IPR000477">
    <property type="entry name" value="RT_dom"/>
</dbReference>
<accession>A0A225VRB3</accession>
<evidence type="ECO:0000313" key="5">
    <source>
        <dbReference type="EMBL" id="OWZ08071.1"/>
    </source>
</evidence>
<keyword evidence="5" id="KW-0808">Transferase</keyword>
<dbReference type="CDD" id="cd01647">
    <property type="entry name" value="RT_LTR"/>
    <property type="match status" value="1"/>
</dbReference>
<sequence length="1121" mass="124390">MKAPEYEVDGDQDGSGWSVEDLKYSYHRKELRDFVCQDPVMTILKLKRIAEPKDPVTAPAVVTNKLDAVTVLIKLLKESGMIPGSFETDDLFDLELTVIHTTSRDLFGKLKILVGEVPQIADPVSSPQIDVVDNLTVASHYTSAAEDGSDTSSEPGVYVDMESILSSDRGSNWEYDPDDIDFPAPAQAAVATAASGSTGSTMIQRVRISTISDLKEFSVKIVGKIHNEMAMLLLDTGVDMSIVDTAFARKVGCYIDSSQIQDCVGIGDNVYRTEGRTRIKEAILGMDFMVPAGIRLDLAHGFISLPDEVRIQLSGRRQLYSDKARIDFGSREILGHPWRVHGPGKIRYMKITNVGDKVLILHQDLRIGIWLAGDHVPQLPDSDPDAEDPPRPAVERPEYETPREILQRPRPTTIKCLKGGSGGDRKVSDHPPLDNPPSDYPPLGCRPLEVASALDDQDPGVSGITTADLPLAEDPAVETVLAEEAPSRVTGADQDSPVQEVQDPKVAMLKGDGSHPSSLMGVESGTSHKLGDPLDQKDATSMSQKKDEDPDLYAEDVDGQLTVLPEIPATTEDVRIEDIQLCRSDNQTLEEIDRLHQQIWKFRHLLIGKGNALPSAARGVVCGIDVGGARPIALKCRKLRIQFREKLAELIKGLLSAKMINHSRSPWASPIVVIIKKKDVDIRLSINYRLVNSLTQLMVYPTPLINDLLEDLESTLWYCSLDIASGFWVVKMTDPARLISAFITSFGFFEWNRMPFGLKNAPQIYQPMIDNALYGFTRIPKMAGDLEHLDVFEAGEPEDPGKPSVLGRRSYIDDILVPADNWDQLCDRVEDLLEACDKWNLSISVVKSFWGMPKVEYLGHKISHDGLEANPKDLSALTDLEFPGSLRAMQSFLGSLNYYSRFIEDYAINASVLYALREIDHAAMEKGMNRSRIQLALASESPDPDMLTKDPTSPQLLDPNPRGPDPEVSDQDPNLASRDPTSDCVKASNPEKDNLADLDPRWIHAHRSFNVLQEKIVKTPILRHFDPDRQAVVVVYASDWAISGALMQEYDQVYYPVMFASRTLKSNELNYGIAEKEVLALLRILDLNYNTLVGRPIRVLTRHSTLAWLFRSNALQGRLGQ</sequence>
<dbReference type="InterPro" id="IPR001969">
    <property type="entry name" value="Aspartic_peptidase_AS"/>
</dbReference>
<dbReference type="InterPro" id="IPR043502">
    <property type="entry name" value="DNA/RNA_pol_sf"/>
</dbReference>
<evidence type="ECO:0000256" key="1">
    <source>
        <dbReference type="ARBA" id="ARBA00022842"/>
    </source>
</evidence>
<feature type="region of interest" description="Disordered" evidence="3">
    <location>
        <begin position="378"/>
        <end position="445"/>
    </location>
</feature>
<dbReference type="Pfam" id="PF17919">
    <property type="entry name" value="RT_RNaseH_2"/>
    <property type="match status" value="1"/>
</dbReference>
<dbReference type="OrthoDB" id="129427at2759"/>
<keyword evidence="5" id="KW-0548">Nucleotidyltransferase</keyword>
<keyword evidence="1" id="KW-0460">Magnesium</keyword>
<dbReference type="Pfam" id="PF00078">
    <property type="entry name" value="RVT_1"/>
    <property type="match status" value="1"/>
</dbReference>
<dbReference type="InterPro" id="IPR043128">
    <property type="entry name" value="Rev_trsase/Diguanyl_cyclase"/>
</dbReference>
<organism evidence="5 6">
    <name type="scientific">Phytophthora megakarya</name>
    <dbReference type="NCBI Taxonomy" id="4795"/>
    <lineage>
        <taxon>Eukaryota</taxon>
        <taxon>Sar</taxon>
        <taxon>Stramenopiles</taxon>
        <taxon>Oomycota</taxon>
        <taxon>Peronosporomycetes</taxon>
        <taxon>Peronosporales</taxon>
        <taxon>Peronosporaceae</taxon>
        <taxon>Phytophthora</taxon>
    </lineage>
</organism>
<dbReference type="GO" id="GO:0003964">
    <property type="term" value="F:RNA-directed DNA polymerase activity"/>
    <property type="evidence" value="ECO:0007669"/>
    <property type="project" value="UniProtKB-KW"/>
</dbReference>
<evidence type="ECO:0000313" key="6">
    <source>
        <dbReference type="Proteomes" id="UP000198211"/>
    </source>
</evidence>
<reference evidence="6" key="1">
    <citation type="submission" date="2017-03" db="EMBL/GenBank/DDBJ databases">
        <title>Phytopthora megakarya and P. palmivora, two closely related causual agents of cacao black pod achieved similar genome size and gene model numbers by different mechanisms.</title>
        <authorList>
            <person name="Ali S."/>
            <person name="Shao J."/>
            <person name="Larry D.J."/>
            <person name="Kronmiller B."/>
            <person name="Shen D."/>
            <person name="Strem M.D."/>
            <person name="Melnick R.L."/>
            <person name="Guiltinan M.J."/>
            <person name="Tyler B.M."/>
            <person name="Meinhardt L.W."/>
            <person name="Bailey B.A."/>
        </authorList>
    </citation>
    <scope>NUCLEOTIDE SEQUENCE [LARGE SCALE GENOMIC DNA]</scope>
    <source>
        <strain evidence="6">zdho120</strain>
    </source>
</reference>
<feature type="compositionally biased region" description="Basic and acidic residues" evidence="3">
    <location>
        <begin position="423"/>
        <end position="432"/>
    </location>
</feature>
<feature type="compositionally biased region" description="Basic and acidic residues" evidence="3">
    <location>
        <begin position="388"/>
        <end position="407"/>
    </location>
</feature>
<dbReference type="InterPro" id="IPR041577">
    <property type="entry name" value="RT_RNaseH_2"/>
</dbReference>
<dbReference type="AlphaFoldDB" id="A0A225VRB3"/>
<evidence type="ECO:0000256" key="2">
    <source>
        <dbReference type="ARBA" id="ARBA00022908"/>
    </source>
</evidence>
<dbReference type="Gene3D" id="3.10.10.10">
    <property type="entry name" value="HIV Type 1 Reverse Transcriptase, subunit A, domain 1"/>
    <property type="match status" value="1"/>
</dbReference>
<dbReference type="InterPro" id="IPR051320">
    <property type="entry name" value="Viral_Replic_Matur_Polypro"/>
</dbReference>
<dbReference type="SUPFAM" id="SSF56672">
    <property type="entry name" value="DNA/RNA polymerases"/>
    <property type="match status" value="2"/>
</dbReference>
<dbReference type="PROSITE" id="PS00141">
    <property type="entry name" value="ASP_PROTEASE"/>
    <property type="match status" value="1"/>
</dbReference>
<dbReference type="EMBL" id="NBNE01003288">
    <property type="protein sequence ID" value="OWZ08071.1"/>
    <property type="molecule type" value="Genomic_DNA"/>
</dbReference>
<feature type="region of interest" description="Disordered" evidence="3">
    <location>
        <begin position="508"/>
        <end position="552"/>
    </location>
</feature>
<comment type="caution">
    <text evidence="5">The sequence shown here is derived from an EMBL/GenBank/DDBJ whole genome shotgun (WGS) entry which is preliminary data.</text>
</comment>